<protein>
    <submittedName>
        <fullName evidence="2">PRC-barrel domain-containing protein</fullName>
    </submittedName>
</protein>
<comment type="caution">
    <text evidence="2">The sequence shown here is derived from an EMBL/GenBank/DDBJ whole genome shotgun (WGS) entry which is preliminary data.</text>
</comment>
<dbReference type="EMBL" id="WSFT01000036">
    <property type="protein sequence ID" value="MBS4538709.1"/>
    <property type="molecule type" value="Genomic_DNA"/>
</dbReference>
<dbReference type="InterPro" id="IPR027275">
    <property type="entry name" value="PRC-brl_dom"/>
</dbReference>
<dbReference type="Gene3D" id="2.30.30.240">
    <property type="entry name" value="PRC-barrel domain"/>
    <property type="match status" value="1"/>
</dbReference>
<dbReference type="PANTHER" id="PTHR36505">
    <property type="entry name" value="BLR1072 PROTEIN"/>
    <property type="match status" value="1"/>
</dbReference>
<feature type="domain" description="PRC-barrel" evidence="1">
    <location>
        <begin position="19"/>
        <end position="95"/>
    </location>
</feature>
<dbReference type="Pfam" id="PF05239">
    <property type="entry name" value="PRC"/>
    <property type="match status" value="1"/>
</dbReference>
<reference evidence="2" key="1">
    <citation type="submission" date="2019-12" db="EMBL/GenBank/DDBJ databases">
        <title>Clostridiaceae gen. nov. sp. nov., isolated from sediment in Xinjiang, China.</title>
        <authorList>
            <person name="Zhang R."/>
        </authorList>
    </citation>
    <scope>NUCLEOTIDE SEQUENCE</scope>
    <source>
        <strain evidence="2">D2Q-11</strain>
    </source>
</reference>
<dbReference type="PANTHER" id="PTHR36505:SF1">
    <property type="entry name" value="BLR1072 PROTEIN"/>
    <property type="match status" value="1"/>
</dbReference>
<dbReference type="Proteomes" id="UP000724672">
    <property type="component" value="Unassembled WGS sequence"/>
</dbReference>
<sequence>MAELNKPINEEEVEDMEKLIKVNDLEGYEVKNLDNDKLGKIEDIVIDYHNGVIAYGILSVGGFLGIGDDLYAIPWRALTLDPKEEKFILDADKEKLKDAPSFKKERWPDMDKREWHTNIHTYYSMQPYWRFAGSMIDQDTQSKDKDPQPRMNDTYL</sequence>
<evidence type="ECO:0000313" key="2">
    <source>
        <dbReference type="EMBL" id="MBS4538709.1"/>
    </source>
</evidence>
<gene>
    <name evidence="2" type="ORF">GOQ27_09555</name>
</gene>
<evidence type="ECO:0000313" key="3">
    <source>
        <dbReference type="Proteomes" id="UP000724672"/>
    </source>
</evidence>
<dbReference type="AlphaFoldDB" id="A0A942UT29"/>
<dbReference type="InterPro" id="IPR011033">
    <property type="entry name" value="PRC_barrel-like_sf"/>
</dbReference>
<proteinExistence type="predicted"/>
<keyword evidence="3" id="KW-1185">Reference proteome</keyword>
<accession>A0A942UT29</accession>
<dbReference type="SUPFAM" id="SSF50346">
    <property type="entry name" value="PRC-barrel domain"/>
    <property type="match status" value="1"/>
</dbReference>
<dbReference type="RefSeq" id="WP_203366622.1">
    <property type="nucleotide sequence ID" value="NZ_WSFT01000036.1"/>
</dbReference>
<organism evidence="2 3">
    <name type="scientific">Anaeromonas frigoriresistens</name>
    <dbReference type="NCBI Taxonomy" id="2683708"/>
    <lineage>
        <taxon>Bacteria</taxon>
        <taxon>Bacillati</taxon>
        <taxon>Bacillota</taxon>
        <taxon>Tissierellia</taxon>
        <taxon>Tissierellales</taxon>
        <taxon>Thermohalobacteraceae</taxon>
        <taxon>Anaeromonas</taxon>
    </lineage>
</organism>
<evidence type="ECO:0000259" key="1">
    <source>
        <dbReference type="Pfam" id="PF05239"/>
    </source>
</evidence>
<name>A0A942UT29_9FIRM</name>